<organism evidence="1 2">
    <name type="scientific">Reticulibacter mediterranei</name>
    <dbReference type="NCBI Taxonomy" id="2778369"/>
    <lineage>
        <taxon>Bacteria</taxon>
        <taxon>Bacillati</taxon>
        <taxon>Chloroflexota</taxon>
        <taxon>Ktedonobacteria</taxon>
        <taxon>Ktedonobacterales</taxon>
        <taxon>Reticulibacteraceae</taxon>
        <taxon>Reticulibacter</taxon>
    </lineage>
</organism>
<sequence>MQLVERTSIKKTDPRYAAIDAASFASKNLYNAANYLVRQSFIFQGKYLGYAEVFHLIKTHEAYQALPRKVSNDVLRLLDKNWKAFFQAIKVWEADPSKFHGRPKLPRYKEKTKGRNILI</sequence>
<evidence type="ECO:0000313" key="2">
    <source>
        <dbReference type="Proteomes" id="UP000597444"/>
    </source>
</evidence>
<dbReference type="Proteomes" id="UP000597444">
    <property type="component" value="Unassembled WGS sequence"/>
</dbReference>
<name>A0A8J3J4E6_9CHLR</name>
<accession>A0A8J3J4E6</accession>
<protein>
    <recommendedName>
        <fullName evidence="3">Transposase</fullName>
    </recommendedName>
</protein>
<dbReference type="EMBL" id="BNJK01000002">
    <property type="protein sequence ID" value="GHP00507.1"/>
    <property type="molecule type" value="Genomic_DNA"/>
</dbReference>
<evidence type="ECO:0008006" key="3">
    <source>
        <dbReference type="Google" id="ProtNLM"/>
    </source>
</evidence>
<evidence type="ECO:0000313" key="1">
    <source>
        <dbReference type="EMBL" id="GHP00507.1"/>
    </source>
</evidence>
<proteinExistence type="predicted"/>
<comment type="caution">
    <text evidence="1">The sequence shown here is derived from an EMBL/GenBank/DDBJ whole genome shotgun (WGS) entry which is preliminary data.</text>
</comment>
<gene>
    <name evidence="1" type="ORF">KSF_105540</name>
</gene>
<reference evidence="1" key="1">
    <citation type="submission" date="2020-10" db="EMBL/GenBank/DDBJ databases">
        <title>Taxonomic study of unclassified bacteria belonging to the class Ktedonobacteria.</title>
        <authorList>
            <person name="Yabe S."/>
            <person name="Wang C.M."/>
            <person name="Zheng Y."/>
            <person name="Sakai Y."/>
            <person name="Cavaletti L."/>
            <person name="Monciardini P."/>
            <person name="Donadio S."/>
        </authorList>
    </citation>
    <scope>NUCLEOTIDE SEQUENCE</scope>
    <source>
        <strain evidence="1">ID150040</strain>
    </source>
</reference>
<dbReference type="AlphaFoldDB" id="A0A8J3J4E6"/>
<keyword evidence="2" id="KW-1185">Reference proteome</keyword>